<evidence type="ECO:0000256" key="3">
    <source>
        <dbReference type="ARBA" id="ARBA00022833"/>
    </source>
</evidence>
<reference evidence="7" key="1">
    <citation type="submission" date="2014-05" db="EMBL/GenBank/DDBJ databases">
        <authorList>
            <person name="Chronopoulou M."/>
        </authorList>
    </citation>
    <scope>NUCLEOTIDE SEQUENCE</scope>
    <source>
        <tissue evidence="7">Whole organism</tissue>
    </source>
</reference>
<accession>A0A0K2UFA0</accession>
<evidence type="ECO:0000259" key="6">
    <source>
        <dbReference type="PROSITE" id="PS50950"/>
    </source>
</evidence>
<evidence type="ECO:0000256" key="4">
    <source>
        <dbReference type="ARBA" id="ARBA00023125"/>
    </source>
</evidence>
<dbReference type="GO" id="GO:0003677">
    <property type="term" value="F:DNA binding"/>
    <property type="evidence" value="ECO:0007669"/>
    <property type="project" value="UniProtKB-UniRule"/>
</dbReference>
<sequence length="271" mass="31552">MPSKCVVPTCKTSYKDVEQKTISIHKFPKRIKMLETWKSAIQRSYNFNIFEEKSLNFSKLVVCSNHFLSIDFETEPQWQNSSVLKRRILKKSAVPSTNLKDGKIEITRPTRIFSAEARRKRSNLLLEALSAGLINRDNINSLVDLKSKIDLKCLPKGVKMEWFDNEVFFMYIEKNIIGCPIIGFSVTIKQDLKFKIWRNNHEIPKEEIIHLIVLDHFTSCSEILNLLAFLKSKFEKKSHEDPHIQICHLSENIHESPEDICDEIIEFISAQ</sequence>
<dbReference type="PANTHER" id="PTHR46927">
    <property type="entry name" value="AGAP005574-PA"/>
    <property type="match status" value="1"/>
</dbReference>
<dbReference type="EMBL" id="HACA01019276">
    <property type="protein sequence ID" value="CDW36637.1"/>
    <property type="molecule type" value="Transcribed_RNA"/>
</dbReference>
<dbReference type="GO" id="GO:0008270">
    <property type="term" value="F:zinc ion binding"/>
    <property type="evidence" value="ECO:0007669"/>
    <property type="project" value="UniProtKB-KW"/>
</dbReference>
<dbReference type="Gene3D" id="6.20.210.20">
    <property type="entry name" value="THAP domain"/>
    <property type="match status" value="1"/>
</dbReference>
<dbReference type="OrthoDB" id="7331812at2759"/>
<evidence type="ECO:0000256" key="1">
    <source>
        <dbReference type="ARBA" id="ARBA00022723"/>
    </source>
</evidence>
<feature type="domain" description="THAP-type" evidence="6">
    <location>
        <begin position="1"/>
        <end position="98"/>
    </location>
</feature>
<protein>
    <recommendedName>
        <fullName evidence="6">THAP-type domain-containing protein</fullName>
    </recommendedName>
</protein>
<dbReference type="SMART" id="SM00980">
    <property type="entry name" value="THAP"/>
    <property type="match status" value="1"/>
</dbReference>
<dbReference type="SUPFAM" id="SSF57716">
    <property type="entry name" value="Glucocorticoid receptor-like (DNA-binding domain)"/>
    <property type="match status" value="1"/>
</dbReference>
<keyword evidence="2 5" id="KW-0863">Zinc-finger</keyword>
<name>A0A0K2UFA0_LEPSM</name>
<keyword evidence="1" id="KW-0479">Metal-binding</keyword>
<evidence type="ECO:0000256" key="2">
    <source>
        <dbReference type="ARBA" id="ARBA00022771"/>
    </source>
</evidence>
<organism evidence="7">
    <name type="scientific">Lepeophtheirus salmonis</name>
    <name type="common">Salmon louse</name>
    <name type="synonym">Caligus salmonis</name>
    <dbReference type="NCBI Taxonomy" id="72036"/>
    <lineage>
        <taxon>Eukaryota</taxon>
        <taxon>Metazoa</taxon>
        <taxon>Ecdysozoa</taxon>
        <taxon>Arthropoda</taxon>
        <taxon>Crustacea</taxon>
        <taxon>Multicrustacea</taxon>
        <taxon>Hexanauplia</taxon>
        <taxon>Copepoda</taxon>
        <taxon>Siphonostomatoida</taxon>
        <taxon>Caligidae</taxon>
        <taxon>Lepeophtheirus</taxon>
    </lineage>
</organism>
<dbReference type="Pfam" id="PF05485">
    <property type="entry name" value="THAP"/>
    <property type="match status" value="1"/>
</dbReference>
<proteinExistence type="predicted"/>
<gene>
    <name evidence="7" type="primary">Dmoj\GI14216</name>
</gene>
<keyword evidence="4 5" id="KW-0238">DNA-binding</keyword>
<dbReference type="InterPro" id="IPR006612">
    <property type="entry name" value="THAP_Znf"/>
</dbReference>
<dbReference type="PANTHER" id="PTHR46927:SF3">
    <property type="entry name" value="THAP-TYPE DOMAIN-CONTAINING PROTEIN"/>
    <property type="match status" value="1"/>
</dbReference>
<dbReference type="InterPro" id="IPR038441">
    <property type="entry name" value="THAP_Znf_sf"/>
</dbReference>
<keyword evidence="3" id="KW-0862">Zinc</keyword>
<dbReference type="PROSITE" id="PS50950">
    <property type="entry name" value="ZF_THAP"/>
    <property type="match status" value="1"/>
</dbReference>
<dbReference type="AlphaFoldDB" id="A0A0K2UFA0"/>
<dbReference type="InterPro" id="IPR052224">
    <property type="entry name" value="THAP_domain_protein"/>
</dbReference>
<evidence type="ECO:0000256" key="5">
    <source>
        <dbReference type="PROSITE-ProRule" id="PRU00309"/>
    </source>
</evidence>
<evidence type="ECO:0000313" key="7">
    <source>
        <dbReference type="EMBL" id="CDW36637.1"/>
    </source>
</evidence>